<dbReference type="KEGG" id="drc:G0Q07_04970"/>
<name>A0A6C0RAJ9_9BACT</name>
<keyword evidence="2" id="KW-1185">Reference proteome</keyword>
<evidence type="ECO:0000313" key="2">
    <source>
        <dbReference type="Proteomes" id="UP000474630"/>
    </source>
</evidence>
<sequence>MKYTTEEEIERNIVLLYQVPERVKTIEDYEIPEMLLYIENAILDVMNFGIDKSMFVKEWWEDQAIREGGRSKMEKFEIDALKSVEQTIIQYRDRFEPDVNDCPSSIEDIKELNTPEAKVIFDKAIDAGLISEDNGYKWTGVSKQQLAYFVEKTSLHLGLRKSRLDEHGNPTIDWKIFEKLFKKNRIQSAKSSYMKSRDDFEPPGHEVVDVLFG</sequence>
<protein>
    <submittedName>
        <fullName evidence="1">Uncharacterized protein</fullName>
    </submittedName>
</protein>
<gene>
    <name evidence="1" type="ORF">G0Q07_04970</name>
</gene>
<accession>A0A6C0RAJ9</accession>
<dbReference type="RefSeq" id="WP_163345048.1">
    <property type="nucleotide sequence ID" value="NZ_CP048409.1"/>
</dbReference>
<proteinExistence type="predicted"/>
<reference evidence="1 2" key="1">
    <citation type="submission" date="2020-02" db="EMBL/GenBank/DDBJ databases">
        <title>Genome sequencing for Draconibacterium sp. strain M1.</title>
        <authorList>
            <person name="Park S.-J."/>
        </authorList>
    </citation>
    <scope>NUCLEOTIDE SEQUENCE [LARGE SCALE GENOMIC DNA]</scope>
    <source>
        <strain evidence="1 2">M1</strain>
    </source>
</reference>
<dbReference type="EMBL" id="CP048409">
    <property type="protein sequence ID" value="QIA07119.1"/>
    <property type="molecule type" value="Genomic_DNA"/>
</dbReference>
<dbReference type="AlphaFoldDB" id="A0A6C0RAJ9"/>
<dbReference type="Proteomes" id="UP000474630">
    <property type="component" value="Chromosome"/>
</dbReference>
<organism evidence="1 2">
    <name type="scientific">Draconibacterium halophilum</name>
    <dbReference type="NCBI Taxonomy" id="2706887"/>
    <lineage>
        <taxon>Bacteria</taxon>
        <taxon>Pseudomonadati</taxon>
        <taxon>Bacteroidota</taxon>
        <taxon>Bacteroidia</taxon>
        <taxon>Marinilabiliales</taxon>
        <taxon>Prolixibacteraceae</taxon>
        <taxon>Draconibacterium</taxon>
    </lineage>
</organism>
<evidence type="ECO:0000313" key="1">
    <source>
        <dbReference type="EMBL" id="QIA07119.1"/>
    </source>
</evidence>